<evidence type="ECO:0000259" key="3">
    <source>
        <dbReference type="Pfam" id="PF03358"/>
    </source>
</evidence>
<name>A0A9D1QZL3_9BACT</name>
<reference evidence="4" key="2">
    <citation type="submission" date="2021-04" db="EMBL/GenBank/DDBJ databases">
        <authorList>
            <person name="Gilroy R."/>
        </authorList>
    </citation>
    <scope>NUCLEOTIDE SEQUENCE</scope>
    <source>
        <strain evidence="4">ChiSxjej5B17-1746</strain>
    </source>
</reference>
<dbReference type="InterPro" id="IPR005025">
    <property type="entry name" value="FMN_Rdtase-like_dom"/>
</dbReference>
<reference evidence="4" key="1">
    <citation type="journal article" date="2021" name="PeerJ">
        <title>Extensive microbial diversity within the chicken gut microbiome revealed by metagenomics and culture.</title>
        <authorList>
            <person name="Gilroy R."/>
            <person name="Ravi A."/>
            <person name="Getino M."/>
            <person name="Pursley I."/>
            <person name="Horton D.L."/>
            <person name="Alikhan N.F."/>
            <person name="Baker D."/>
            <person name="Gharbi K."/>
            <person name="Hall N."/>
            <person name="Watson M."/>
            <person name="Adriaenssens E.M."/>
            <person name="Foster-Nyarko E."/>
            <person name="Jarju S."/>
            <person name="Secka A."/>
            <person name="Antonio M."/>
            <person name="Oren A."/>
            <person name="Chaudhuri R.R."/>
            <person name="La Ragione R."/>
            <person name="Hildebrand F."/>
            <person name="Pallen M.J."/>
        </authorList>
    </citation>
    <scope>NUCLEOTIDE SEQUENCE</scope>
    <source>
        <strain evidence="4">ChiSxjej5B17-1746</strain>
    </source>
</reference>
<evidence type="ECO:0000313" key="5">
    <source>
        <dbReference type="Proteomes" id="UP000824264"/>
    </source>
</evidence>
<sequence>MSKNVLILSTSPRKGGNSDLLADAFAAGAREAGHEVEKVCLYDKDIAFCRGCLACQKTQRCVIRDDADAIAQKMLTADVLVFATPIYFYEMCGQMKTMLDRTNPLFPADYAFRDVYLLASAADTDESAMDGAIKGLQGWIACFEKATLKGVIRGVGAEGVGAVRNIPGVLENARDMGANV</sequence>
<keyword evidence="1" id="KW-0285">Flavoprotein</keyword>
<dbReference type="InterPro" id="IPR051796">
    <property type="entry name" value="ISF_SsuE-like"/>
</dbReference>
<comment type="caution">
    <text evidence="4">The sequence shown here is derived from an EMBL/GenBank/DDBJ whole genome shotgun (WGS) entry which is preliminary data.</text>
</comment>
<dbReference type="PANTHER" id="PTHR43278:SF2">
    <property type="entry name" value="IRON-SULFUR FLAVOPROTEIN"/>
    <property type="match status" value="1"/>
</dbReference>
<proteinExistence type="predicted"/>
<protein>
    <submittedName>
        <fullName evidence="4">Flavodoxin family protein</fullName>
    </submittedName>
</protein>
<dbReference type="SUPFAM" id="SSF52218">
    <property type="entry name" value="Flavoproteins"/>
    <property type="match status" value="1"/>
</dbReference>
<gene>
    <name evidence="4" type="ORF">H9874_04060</name>
</gene>
<evidence type="ECO:0000256" key="1">
    <source>
        <dbReference type="ARBA" id="ARBA00022630"/>
    </source>
</evidence>
<evidence type="ECO:0000313" key="4">
    <source>
        <dbReference type="EMBL" id="HIW78302.1"/>
    </source>
</evidence>
<keyword evidence="2" id="KW-0288">FMN</keyword>
<accession>A0A9D1QZL3</accession>
<evidence type="ECO:0000256" key="2">
    <source>
        <dbReference type="ARBA" id="ARBA00022643"/>
    </source>
</evidence>
<dbReference type="AlphaFoldDB" id="A0A9D1QZL3"/>
<dbReference type="PANTHER" id="PTHR43278">
    <property type="entry name" value="NAD(P)H-DEPENDENT FMN-CONTAINING OXIDOREDUCTASE YWQN-RELATED"/>
    <property type="match status" value="1"/>
</dbReference>
<dbReference type="Gene3D" id="3.40.50.360">
    <property type="match status" value="1"/>
</dbReference>
<dbReference type="InterPro" id="IPR029039">
    <property type="entry name" value="Flavoprotein-like_sf"/>
</dbReference>
<dbReference type="EMBL" id="DXGI01000146">
    <property type="protein sequence ID" value="HIW78302.1"/>
    <property type="molecule type" value="Genomic_DNA"/>
</dbReference>
<dbReference type="Pfam" id="PF03358">
    <property type="entry name" value="FMN_red"/>
    <property type="match status" value="1"/>
</dbReference>
<feature type="domain" description="NADPH-dependent FMN reductase-like" evidence="3">
    <location>
        <begin position="4"/>
        <end position="123"/>
    </location>
</feature>
<dbReference type="Proteomes" id="UP000824264">
    <property type="component" value="Unassembled WGS sequence"/>
</dbReference>
<organism evidence="4 5">
    <name type="scientific">Candidatus Bilophila faecipullorum</name>
    <dbReference type="NCBI Taxonomy" id="2838482"/>
    <lineage>
        <taxon>Bacteria</taxon>
        <taxon>Pseudomonadati</taxon>
        <taxon>Thermodesulfobacteriota</taxon>
        <taxon>Desulfovibrionia</taxon>
        <taxon>Desulfovibrionales</taxon>
        <taxon>Desulfovibrionaceae</taxon>
        <taxon>Bilophila</taxon>
    </lineage>
</organism>
<dbReference type="GO" id="GO:0016491">
    <property type="term" value="F:oxidoreductase activity"/>
    <property type="evidence" value="ECO:0007669"/>
    <property type="project" value="InterPro"/>
</dbReference>